<dbReference type="AlphaFoldDB" id="A0A6V4BAX1"/>
<feature type="compositionally biased region" description="Basic and acidic residues" evidence="1">
    <location>
        <begin position="69"/>
        <end position="79"/>
    </location>
</feature>
<evidence type="ECO:0000256" key="1">
    <source>
        <dbReference type="SAM" id="MobiDB-lite"/>
    </source>
</evidence>
<gene>
    <name evidence="2" type="ORF">CPOL0286_LOCUS8426</name>
</gene>
<feature type="region of interest" description="Disordered" evidence="1">
    <location>
        <begin position="14"/>
        <end position="99"/>
    </location>
</feature>
<dbReference type="EMBL" id="HBKO01018525">
    <property type="protein sequence ID" value="CAE2218892.1"/>
    <property type="molecule type" value="Transcribed_RNA"/>
</dbReference>
<organism evidence="2">
    <name type="scientific">Prymnesium polylepis</name>
    <dbReference type="NCBI Taxonomy" id="72548"/>
    <lineage>
        <taxon>Eukaryota</taxon>
        <taxon>Haptista</taxon>
        <taxon>Haptophyta</taxon>
        <taxon>Prymnesiophyceae</taxon>
        <taxon>Prymnesiales</taxon>
        <taxon>Prymnesiaceae</taxon>
        <taxon>Prymnesium</taxon>
    </lineage>
</organism>
<name>A0A6V4BAX1_9EUKA</name>
<reference evidence="2" key="1">
    <citation type="submission" date="2021-01" db="EMBL/GenBank/DDBJ databases">
        <authorList>
            <person name="Corre E."/>
            <person name="Pelletier E."/>
            <person name="Niang G."/>
            <person name="Scheremetjew M."/>
            <person name="Finn R."/>
            <person name="Kale V."/>
            <person name="Holt S."/>
            <person name="Cochrane G."/>
            <person name="Meng A."/>
            <person name="Brown T."/>
            <person name="Cohen L."/>
        </authorList>
    </citation>
    <scope>NUCLEOTIDE SEQUENCE</scope>
    <source>
        <strain evidence="2">UIO037</strain>
    </source>
</reference>
<feature type="compositionally biased region" description="Low complexity" evidence="1">
    <location>
        <begin position="19"/>
        <end position="33"/>
    </location>
</feature>
<accession>A0A6V4BAX1</accession>
<sequence length="99" mass="10834">MEASEWSIVLPLFVDRGNSSRSNSNKSSPNNSSHDGSVYKAANPNIPPMKASCKTPDEWLTTESDQDDSGDRQDGKETDAWGPPHAPPITRRVIHKSLS</sequence>
<evidence type="ECO:0000313" key="2">
    <source>
        <dbReference type="EMBL" id="CAE2218892.1"/>
    </source>
</evidence>
<protein>
    <submittedName>
        <fullName evidence="2">Uncharacterized protein</fullName>
    </submittedName>
</protein>
<proteinExistence type="predicted"/>